<protein>
    <submittedName>
        <fullName evidence="2">YesL family protein</fullName>
    </submittedName>
</protein>
<dbReference type="AlphaFoldDB" id="A0A9D2N0F9"/>
<feature type="transmembrane region" description="Helical" evidence="1">
    <location>
        <begin position="27"/>
        <end position="49"/>
    </location>
</feature>
<comment type="caution">
    <text evidence="2">The sequence shown here is derived from an EMBL/GenBank/DDBJ whole genome shotgun (WGS) entry which is preliminary data.</text>
</comment>
<feature type="transmembrane region" description="Helical" evidence="1">
    <location>
        <begin position="77"/>
        <end position="98"/>
    </location>
</feature>
<feature type="transmembrane region" description="Helical" evidence="1">
    <location>
        <begin position="186"/>
        <end position="207"/>
    </location>
</feature>
<keyword evidence="1" id="KW-1133">Transmembrane helix</keyword>
<dbReference type="EMBL" id="DWWT01000051">
    <property type="protein sequence ID" value="HJC06520.1"/>
    <property type="molecule type" value="Genomic_DNA"/>
</dbReference>
<name>A0A9D2N0F9_9FIRM</name>
<gene>
    <name evidence="2" type="ORF">H9704_10270</name>
</gene>
<dbReference type="Proteomes" id="UP000823910">
    <property type="component" value="Unassembled WGS sequence"/>
</dbReference>
<sequence>MLQGLFNYDNPVWRFIGKLGDLIVLNILWTICSIPIFTIGASTTAVYYVTLKLVRDEDDSTIKAFFRSFKSNFKQATAIWLLLLAAGLLLGFDFWFIVTGRMPVAGGIKLFFTAVFGGLLMILIFVGTYVFPLQCRFYNTVKRTLFNAFFMSVRHLFQTLGIIVIDIAILVLSYFSLFYLPQVSMLLILFGMPLIAFVNSFFFTAIFRRYMPKEEEERHNDISPLLDDNNEEVEEAIRNLKKG</sequence>
<accession>A0A9D2N0F9</accession>
<feature type="transmembrane region" description="Helical" evidence="1">
    <location>
        <begin position="110"/>
        <end position="135"/>
    </location>
</feature>
<evidence type="ECO:0000313" key="2">
    <source>
        <dbReference type="EMBL" id="HJC06520.1"/>
    </source>
</evidence>
<keyword evidence="1" id="KW-0812">Transmembrane</keyword>
<evidence type="ECO:0000256" key="1">
    <source>
        <dbReference type="SAM" id="Phobius"/>
    </source>
</evidence>
<organism evidence="2 3">
    <name type="scientific">Candidatus Enterocloster excrementipullorum</name>
    <dbReference type="NCBI Taxonomy" id="2838559"/>
    <lineage>
        <taxon>Bacteria</taxon>
        <taxon>Bacillati</taxon>
        <taxon>Bacillota</taxon>
        <taxon>Clostridia</taxon>
        <taxon>Lachnospirales</taxon>
        <taxon>Lachnospiraceae</taxon>
        <taxon>Enterocloster</taxon>
    </lineage>
</organism>
<evidence type="ECO:0000313" key="3">
    <source>
        <dbReference type="Proteomes" id="UP000823910"/>
    </source>
</evidence>
<keyword evidence="1" id="KW-0472">Membrane</keyword>
<dbReference type="Pfam" id="PF04854">
    <property type="entry name" value="DUF624"/>
    <property type="match status" value="1"/>
</dbReference>
<reference evidence="2" key="2">
    <citation type="submission" date="2021-04" db="EMBL/GenBank/DDBJ databases">
        <authorList>
            <person name="Gilroy R."/>
        </authorList>
    </citation>
    <scope>NUCLEOTIDE SEQUENCE</scope>
    <source>
        <strain evidence="2">CHK180-15479</strain>
    </source>
</reference>
<reference evidence="2" key="1">
    <citation type="journal article" date="2021" name="PeerJ">
        <title>Extensive microbial diversity within the chicken gut microbiome revealed by metagenomics and culture.</title>
        <authorList>
            <person name="Gilroy R."/>
            <person name="Ravi A."/>
            <person name="Getino M."/>
            <person name="Pursley I."/>
            <person name="Horton D.L."/>
            <person name="Alikhan N.F."/>
            <person name="Baker D."/>
            <person name="Gharbi K."/>
            <person name="Hall N."/>
            <person name="Watson M."/>
            <person name="Adriaenssens E.M."/>
            <person name="Foster-Nyarko E."/>
            <person name="Jarju S."/>
            <person name="Secka A."/>
            <person name="Antonio M."/>
            <person name="Oren A."/>
            <person name="Chaudhuri R.R."/>
            <person name="La Ragione R."/>
            <person name="Hildebrand F."/>
            <person name="Pallen M.J."/>
        </authorList>
    </citation>
    <scope>NUCLEOTIDE SEQUENCE</scope>
    <source>
        <strain evidence="2">CHK180-15479</strain>
    </source>
</reference>
<proteinExistence type="predicted"/>
<feature type="transmembrane region" description="Helical" evidence="1">
    <location>
        <begin position="156"/>
        <end position="180"/>
    </location>
</feature>
<dbReference type="InterPro" id="IPR006938">
    <property type="entry name" value="DUF624"/>
</dbReference>